<dbReference type="AlphaFoldDB" id="A0AAE0MQX0"/>
<evidence type="ECO:0000313" key="1">
    <source>
        <dbReference type="EMBL" id="KAK3342838.1"/>
    </source>
</evidence>
<reference evidence="1" key="2">
    <citation type="submission" date="2023-06" db="EMBL/GenBank/DDBJ databases">
        <authorList>
            <consortium name="Lawrence Berkeley National Laboratory"/>
            <person name="Haridas S."/>
            <person name="Hensen N."/>
            <person name="Bonometti L."/>
            <person name="Westerberg I."/>
            <person name="Brannstrom I.O."/>
            <person name="Guillou S."/>
            <person name="Cros-Aarteil S."/>
            <person name="Calhoun S."/>
            <person name="Kuo A."/>
            <person name="Mondo S."/>
            <person name="Pangilinan J."/>
            <person name="Riley R."/>
            <person name="Labutti K."/>
            <person name="Andreopoulos B."/>
            <person name="Lipzen A."/>
            <person name="Chen C."/>
            <person name="Yanf M."/>
            <person name="Daum C."/>
            <person name="Ng V."/>
            <person name="Clum A."/>
            <person name="Steindorff A."/>
            <person name="Ohm R."/>
            <person name="Martin F."/>
            <person name="Silar P."/>
            <person name="Natvig D."/>
            <person name="Lalanne C."/>
            <person name="Gautier V."/>
            <person name="Ament-Velasquez S.L."/>
            <person name="Kruys A."/>
            <person name="Hutchinson M.I."/>
            <person name="Powell A.J."/>
            <person name="Barry K."/>
            <person name="Miller A.N."/>
            <person name="Grigoriev I.V."/>
            <person name="Debuchy R."/>
            <person name="Gladieux P."/>
            <person name="Thoren M.H."/>
            <person name="Johannesson H."/>
        </authorList>
    </citation>
    <scope>NUCLEOTIDE SEQUENCE</scope>
    <source>
        <strain evidence="1">CBS 560.94</strain>
    </source>
</reference>
<evidence type="ECO:0000313" key="2">
    <source>
        <dbReference type="Proteomes" id="UP001278500"/>
    </source>
</evidence>
<dbReference type="Proteomes" id="UP001278500">
    <property type="component" value="Unassembled WGS sequence"/>
</dbReference>
<feature type="non-terminal residue" evidence="1">
    <location>
        <position position="126"/>
    </location>
</feature>
<feature type="non-terminal residue" evidence="1">
    <location>
        <position position="1"/>
    </location>
</feature>
<reference evidence="1" key="1">
    <citation type="journal article" date="2023" name="Mol. Phylogenet. Evol.">
        <title>Genome-scale phylogeny and comparative genomics of the fungal order Sordariales.</title>
        <authorList>
            <person name="Hensen N."/>
            <person name="Bonometti L."/>
            <person name="Westerberg I."/>
            <person name="Brannstrom I.O."/>
            <person name="Guillou S."/>
            <person name="Cros-Aarteil S."/>
            <person name="Calhoun S."/>
            <person name="Haridas S."/>
            <person name="Kuo A."/>
            <person name="Mondo S."/>
            <person name="Pangilinan J."/>
            <person name="Riley R."/>
            <person name="LaButti K."/>
            <person name="Andreopoulos B."/>
            <person name="Lipzen A."/>
            <person name="Chen C."/>
            <person name="Yan M."/>
            <person name="Daum C."/>
            <person name="Ng V."/>
            <person name="Clum A."/>
            <person name="Steindorff A."/>
            <person name="Ohm R.A."/>
            <person name="Martin F."/>
            <person name="Silar P."/>
            <person name="Natvig D.O."/>
            <person name="Lalanne C."/>
            <person name="Gautier V."/>
            <person name="Ament-Velasquez S.L."/>
            <person name="Kruys A."/>
            <person name="Hutchinson M.I."/>
            <person name="Powell A.J."/>
            <person name="Barry K."/>
            <person name="Miller A.N."/>
            <person name="Grigoriev I.V."/>
            <person name="Debuchy R."/>
            <person name="Gladieux P."/>
            <person name="Hiltunen Thoren M."/>
            <person name="Johannesson H."/>
        </authorList>
    </citation>
    <scope>NUCLEOTIDE SEQUENCE</scope>
    <source>
        <strain evidence="1">CBS 560.94</strain>
    </source>
</reference>
<protein>
    <submittedName>
        <fullName evidence="1">Uncharacterized protein</fullName>
    </submittedName>
</protein>
<accession>A0AAE0MQX0</accession>
<dbReference type="EMBL" id="JAUEPP010000005">
    <property type="protein sequence ID" value="KAK3342838.1"/>
    <property type="molecule type" value="Genomic_DNA"/>
</dbReference>
<proteinExistence type="predicted"/>
<dbReference type="GeneID" id="87860942"/>
<gene>
    <name evidence="1" type="ORF">B0H65DRAFT_402115</name>
</gene>
<name>A0AAE0MQX0_9PEZI</name>
<dbReference type="RefSeq" id="XP_062680631.1">
    <property type="nucleotide sequence ID" value="XM_062823788.1"/>
</dbReference>
<keyword evidence="2" id="KW-1185">Reference proteome</keyword>
<organism evidence="1 2">
    <name type="scientific">Neurospora tetraspora</name>
    <dbReference type="NCBI Taxonomy" id="94610"/>
    <lineage>
        <taxon>Eukaryota</taxon>
        <taxon>Fungi</taxon>
        <taxon>Dikarya</taxon>
        <taxon>Ascomycota</taxon>
        <taxon>Pezizomycotina</taxon>
        <taxon>Sordariomycetes</taxon>
        <taxon>Sordariomycetidae</taxon>
        <taxon>Sordariales</taxon>
        <taxon>Sordariaceae</taxon>
        <taxon>Neurospora</taxon>
    </lineage>
</organism>
<sequence>LSQWRLAWISEKELSSFLLDPQTGNFHSWLFDILMDFDVHKRVAREVQNNPQAEILEMLVSQCHDAEVMSRETRDFRKIVLRILYLKLDVHWLAAFVSRKRHKEAKGFIKQLLEELRKRRREERRK</sequence>
<comment type="caution">
    <text evidence="1">The sequence shown here is derived from an EMBL/GenBank/DDBJ whole genome shotgun (WGS) entry which is preliminary data.</text>
</comment>